<reference evidence="2 3" key="1">
    <citation type="journal article" date="2023" name="Plants (Basel)">
        <title>Bridging the Gap: Combining Genomics and Transcriptomics Approaches to Understand Stylosanthes scabra, an Orphan Legume from the Brazilian Caatinga.</title>
        <authorList>
            <person name="Ferreira-Neto J.R.C."/>
            <person name="da Silva M.D."/>
            <person name="Binneck E."/>
            <person name="de Melo N.F."/>
            <person name="da Silva R.H."/>
            <person name="de Melo A.L.T.M."/>
            <person name="Pandolfi V."/>
            <person name="Bustamante F.O."/>
            <person name="Brasileiro-Vidal A.C."/>
            <person name="Benko-Iseppon A.M."/>
        </authorList>
    </citation>
    <scope>NUCLEOTIDE SEQUENCE [LARGE SCALE GENOMIC DNA]</scope>
    <source>
        <tissue evidence="2">Leaves</tissue>
    </source>
</reference>
<feature type="region of interest" description="Disordered" evidence="1">
    <location>
        <begin position="77"/>
        <end position="126"/>
    </location>
</feature>
<dbReference type="PANTHER" id="PTHR37748">
    <property type="entry name" value="PROTEIN, PUTATIVE-RELATED"/>
    <property type="match status" value="1"/>
</dbReference>
<dbReference type="Proteomes" id="UP001341840">
    <property type="component" value="Unassembled WGS sequence"/>
</dbReference>
<proteinExistence type="predicted"/>
<protein>
    <submittedName>
        <fullName evidence="2">Uncharacterized protein</fullName>
    </submittedName>
</protein>
<feature type="region of interest" description="Disordered" evidence="1">
    <location>
        <begin position="19"/>
        <end position="52"/>
    </location>
</feature>
<dbReference type="PANTHER" id="PTHR37748:SF1">
    <property type="entry name" value="PROTEIN, PUTATIVE-RELATED"/>
    <property type="match status" value="1"/>
</dbReference>
<dbReference type="EMBL" id="JASCZI010121411">
    <property type="protein sequence ID" value="MED6161623.1"/>
    <property type="molecule type" value="Genomic_DNA"/>
</dbReference>
<accession>A0ABU6UP48</accession>
<evidence type="ECO:0000256" key="1">
    <source>
        <dbReference type="SAM" id="MobiDB-lite"/>
    </source>
</evidence>
<feature type="compositionally biased region" description="Low complexity" evidence="1">
    <location>
        <begin position="35"/>
        <end position="52"/>
    </location>
</feature>
<gene>
    <name evidence="2" type="ORF">PIB30_062545</name>
</gene>
<keyword evidence="3" id="KW-1185">Reference proteome</keyword>
<organism evidence="2 3">
    <name type="scientific">Stylosanthes scabra</name>
    <dbReference type="NCBI Taxonomy" id="79078"/>
    <lineage>
        <taxon>Eukaryota</taxon>
        <taxon>Viridiplantae</taxon>
        <taxon>Streptophyta</taxon>
        <taxon>Embryophyta</taxon>
        <taxon>Tracheophyta</taxon>
        <taxon>Spermatophyta</taxon>
        <taxon>Magnoliopsida</taxon>
        <taxon>eudicotyledons</taxon>
        <taxon>Gunneridae</taxon>
        <taxon>Pentapetalae</taxon>
        <taxon>rosids</taxon>
        <taxon>fabids</taxon>
        <taxon>Fabales</taxon>
        <taxon>Fabaceae</taxon>
        <taxon>Papilionoideae</taxon>
        <taxon>50 kb inversion clade</taxon>
        <taxon>dalbergioids sensu lato</taxon>
        <taxon>Dalbergieae</taxon>
        <taxon>Pterocarpus clade</taxon>
        <taxon>Stylosanthes</taxon>
    </lineage>
</organism>
<feature type="compositionally biased region" description="Basic and acidic residues" evidence="1">
    <location>
        <begin position="104"/>
        <end position="113"/>
    </location>
</feature>
<evidence type="ECO:0000313" key="3">
    <source>
        <dbReference type="Proteomes" id="UP001341840"/>
    </source>
</evidence>
<comment type="caution">
    <text evidence="2">The sequence shown here is derived from an EMBL/GenBank/DDBJ whole genome shotgun (WGS) entry which is preliminary data.</text>
</comment>
<name>A0ABU6UP48_9FABA</name>
<sequence>MGLMSPFLNCFVASSSSSAKVSDYGEGQGFHHSKTASSSSEKPKSKPSSSKVPIVVSYFPGWQKLSHSRIPALITRYGKANGNPRNPQGDGYPSPRINGDGDGDGDRGTRSKVSEVGQQGTQHPLILPPKTQTTTTHAQQQQSSTLSQLSLTNHTHTSPSIHHNLITGAPIAAPELRSPHRRRLREGHVPTYVYTLGSRFLSRRNGFEECRIDSLGLNSSKSLNFLAIESIRPSSEPIRFWAGTQA</sequence>
<evidence type="ECO:0000313" key="2">
    <source>
        <dbReference type="EMBL" id="MED6161623.1"/>
    </source>
</evidence>